<organism evidence="1 2">
    <name type="scientific">Etheostoma spectabile</name>
    <name type="common">orangethroat darter</name>
    <dbReference type="NCBI Taxonomy" id="54343"/>
    <lineage>
        <taxon>Eukaryota</taxon>
        <taxon>Metazoa</taxon>
        <taxon>Chordata</taxon>
        <taxon>Craniata</taxon>
        <taxon>Vertebrata</taxon>
        <taxon>Euteleostomi</taxon>
        <taxon>Actinopterygii</taxon>
        <taxon>Neopterygii</taxon>
        <taxon>Teleostei</taxon>
        <taxon>Neoteleostei</taxon>
        <taxon>Acanthomorphata</taxon>
        <taxon>Eupercaria</taxon>
        <taxon>Perciformes</taxon>
        <taxon>Percoidei</taxon>
        <taxon>Percidae</taxon>
        <taxon>Etheostomatinae</taxon>
        <taxon>Etheostoma</taxon>
    </lineage>
</organism>
<keyword evidence="2" id="KW-1185">Reference proteome</keyword>
<reference evidence="1 2" key="1">
    <citation type="submission" date="2019-08" db="EMBL/GenBank/DDBJ databases">
        <title>A chromosome-level genome assembly, high-density linkage maps, and genome scans reveal the genomic architecture of hybrid incompatibilities underlying speciation via character displacement in darters (Percidae: Etheostominae).</title>
        <authorList>
            <person name="Moran R.L."/>
            <person name="Catchen J.M."/>
            <person name="Fuller R.C."/>
        </authorList>
    </citation>
    <scope>NUCLEOTIDE SEQUENCE [LARGE SCALE GENOMIC DNA]</scope>
    <source>
        <strain evidence="1">EspeVRDwgs_2016</strain>
        <tissue evidence="1">Muscle</tissue>
    </source>
</reference>
<dbReference type="AlphaFoldDB" id="A0A5J5CA33"/>
<evidence type="ECO:0000313" key="2">
    <source>
        <dbReference type="Proteomes" id="UP000327493"/>
    </source>
</evidence>
<gene>
    <name evidence="1" type="ORF">FQN60_001079</name>
</gene>
<comment type="caution">
    <text evidence="1">The sequence shown here is derived from an EMBL/GenBank/DDBJ whole genome shotgun (WGS) entry which is preliminary data.</text>
</comment>
<proteinExistence type="predicted"/>
<evidence type="ECO:0000313" key="1">
    <source>
        <dbReference type="EMBL" id="KAA8578507.1"/>
    </source>
</evidence>
<protein>
    <submittedName>
        <fullName evidence="1">Uncharacterized protein</fullName>
    </submittedName>
</protein>
<accession>A0A5J5CA33</accession>
<dbReference type="Proteomes" id="UP000327493">
    <property type="component" value="Unassembled WGS sequence"/>
</dbReference>
<name>A0A5J5CA33_9PERO</name>
<sequence>MSSVKISQMLSLENIKDKPWNICASNAIKERRSPGRFGLATRLCCQSYENNEHMND</sequence>
<dbReference type="EMBL" id="VOFY01000580">
    <property type="protein sequence ID" value="KAA8578507.1"/>
    <property type="molecule type" value="Genomic_DNA"/>
</dbReference>